<keyword evidence="6" id="KW-1185">Reference proteome</keyword>
<dbReference type="PANTHER" id="PTHR10903:SF184">
    <property type="entry name" value="GTP-BINDING PROTEIN A"/>
    <property type="match status" value="1"/>
</dbReference>
<evidence type="ECO:0000256" key="1">
    <source>
        <dbReference type="ARBA" id="ARBA00008535"/>
    </source>
</evidence>
<dbReference type="InterPro" id="IPR006703">
    <property type="entry name" value="G_AIG1"/>
</dbReference>
<accession>A0AAE0SCI6</accession>
<keyword evidence="3" id="KW-0342">GTP-binding</keyword>
<dbReference type="SUPFAM" id="SSF52540">
    <property type="entry name" value="P-loop containing nucleoside triphosphate hydrolases"/>
    <property type="match status" value="1"/>
</dbReference>
<comment type="similarity">
    <text evidence="1">Belongs to the TRAFAC class TrmE-Era-EngA-EngB-Septin-like GTPase superfamily. AIG1/Toc34/Toc159-like paraseptin GTPase family. IAN subfamily.</text>
</comment>
<dbReference type="PANTHER" id="PTHR10903">
    <property type="entry name" value="GTPASE, IMAP FAMILY MEMBER-RELATED"/>
    <property type="match status" value="1"/>
</dbReference>
<dbReference type="Proteomes" id="UP001195483">
    <property type="component" value="Unassembled WGS sequence"/>
</dbReference>
<dbReference type="GO" id="GO:0005525">
    <property type="term" value="F:GTP binding"/>
    <property type="evidence" value="ECO:0007669"/>
    <property type="project" value="UniProtKB-KW"/>
</dbReference>
<dbReference type="InterPro" id="IPR008144">
    <property type="entry name" value="Guanylate_kin-like_dom"/>
</dbReference>
<comment type="caution">
    <text evidence="5">The sequence shown here is derived from an EMBL/GenBank/DDBJ whole genome shotgun (WGS) entry which is preliminary data.</text>
</comment>
<dbReference type="EMBL" id="JAEAOA010002349">
    <property type="protein sequence ID" value="KAK3589537.1"/>
    <property type="molecule type" value="Genomic_DNA"/>
</dbReference>
<organism evidence="5 6">
    <name type="scientific">Potamilus streckersoni</name>
    <dbReference type="NCBI Taxonomy" id="2493646"/>
    <lineage>
        <taxon>Eukaryota</taxon>
        <taxon>Metazoa</taxon>
        <taxon>Spiralia</taxon>
        <taxon>Lophotrochozoa</taxon>
        <taxon>Mollusca</taxon>
        <taxon>Bivalvia</taxon>
        <taxon>Autobranchia</taxon>
        <taxon>Heteroconchia</taxon>
        <taxon>Palaeoheterodonta</taxon>
        <taxon>Unionida</taxon>
        <taxon>Unionoidea</taxon>
        <taxon>Unionidae</taxon>
        <taxon>Ambleminae</taxon>
        <taxon>Lampsilini</taxon>
        <taxon>Potamilus</taxon>
    </lineage>
</organism>
<gene>
    <name evidence="5" type="ORF">CHS0354_041662</name>
</gene>
<name>A0AAE0SCI6_9BIVA</name>
<dbReference type="Gene3D" id="3.40.50.300">
    <property type="entry name" value="P-loop containing nucleotide triphosphate hydrolases"/>
    <property type="match status" value="2"/>
</dbReference>
<protein>
    <recommendedName>
        <fullName evidence="4">Guanylate kinase-like domain-containing protein</fullName>
    </recommendedName>
</protein>
<reference evidence="5" key="1">
    <citation type="journal article" date="2021" name="Genome Biol. Evol.">
        <title>A High-Quality Reference Genome for a Parasitic Bivalve with Doubly Uniparental Inheritance (Bivalvia: Unionida).</title>
        <authorList>
            <person name="Smith C.H."/>
        </authorList>
    </citation>
    <scope>NUCLEOTIDE SEQUENCE</scope>
    <source>
        <strain evidence="5">CHS0354</strain>
    </source>
</reference>
<reference evidence="5" key="2">
    <citation type="journal article" date="2021" name="Genome Biol. Evol.">
        <title>Developing a high-quality reference genome for a parasitic bivalve with doubly uniparental inheritance (Bivalvia: Unionida).</title>
        <authorList>
            <person name="Smith C.H."/>
        </authorList>
    </citation>
    <scope>NUCLEOTIDE SEQUENCE</scope>
    <source>
        <strain evidence="5">CHS0354</strain>
        <tissue evidence="5">Mantle</tissue>
    </source>
</reference>
<dbReference type="PROSITE" id="PS50052">
    <property type="entry name" value="GUANYLATE_KINASE_2"/>
    <property type="match status" value="1"/>
</dbReference>
<dbReference type="AlphaFoldDB" id="A0AAE0SCI6"/>
<proteinExistence type="inferred from homology"/>
<keyword evidence="2" id="KW-0547">Nucleotide-binding</keyword>
<feature type="domain" description="Guanylate kinase-like" evidence="4">
    <location>
        <begin position="90"/>
        <end position="274"/>
    </location>
</feature>
<evidence type="ECO:0000256" key="3">
    <source>
        <dbReference type="ARBA" id="ARBA00023134"/>
    </source>
</evidence>
<dbReference type="Pfam" id="PF04548">
    <property type="entry name" value="AIG1"/>
    <property type="match status" value="2"/>
</dbReference>
<evidence type="ECO:0000313" key="6">
    <source>
        <dbReference type="Proteomes" id="UP001195483"/>
    </source>
</evidence>
<dbReference type="InterPro" id="IPR045058">
    <property type="entry name" value="GIMA/IAN/Toc"/>
</dbReference>
<dbReference type="InterPro" id="IPR027417">
    <property type="entry name" value="P-loop_NTPase"/>
</dbReference>
<evidence type="ECO:0000313" key="5">
    <source>
        <dbReference type="EMBL" id="KAK3589537.1"/>
    </source>
</evidence>
<sequence length="274" mass="31145">MSEDLIRTKRNMLSYHDTQDLYERGDNPLLHFKSELCTIILTFSDLSLIEIADPRLGLEPFPVADLEDLPTFKRRNEERRMVENYRRNEERRNILIGKTETEKNTLGNAILGDQCLKNESVQMQSITTQCQGGRGKSSDGKDIVVLDTPGLMDTKRDNKEMIEEDCKSAIILAPGMHKEKLEKERAELVRVAVKEGAGIDYNVETGGINMLSITKHYQTGQNKSKERKNVVVLDTPDFKKTKLEQAQIIEERCKCTAMTVLGPHSFCLVIRGND</sequence>
<evidence type="ECO:0000256" key="2">
    <source>
        <dbReference type="ARBA" id="ARBA00022741"/>
    </source>
</evidence>
<reference evidence="5" key="3">
    <citation type="submission" date="2023-05" db="EMBL/GenBank/DDBJ databases">
        <authorList>
            <person name="Smith C.H."/>
        </authorList>
    </citation>
    <scope>NUCLEOTIDE SEQUENCE</scope>
    <source>
        <strain evidence="5">CHS0354</strain>
        <tissue evidence="5">Mantle</tissue>
    </source>
</reference>
<evidence type="ECO:0000259" key="4">
    <source>
        <dbReference type="PROSITE" id="PS50052"/>
    </source>
</evidence>